<evidence type="ECO:0000256" key="4">
    <source>
        <dbReference type="ARBA" id="ARBA00022741"/>
    </source>
</evidence>
<dbReference type="EC" id="2.7.1.35" evidence="2"/>
<feature type="region of interest" description="Disordered" evidence="7">
    <location>
        <begin position="15"/>
        <end position="36"/>
    </location>
</feature>
<gene>
    <name evidence="9" type="ORF">CHLRE_03g173800v5</name>
</gene>
<evidence type="ECO:0000259" key="8">
    <source>
        <dbReference type="Pfam" id="PF08543"/>
    </source>
</evidence>
<dbReference type="PANTHER" id="PTHR10534:SF2">
    <property type="entry name" value="PYRIDOXAL KINASE"/>
    <property type="match status" value="1"/>
</dbReference>
<evidence type="ECO:0000256" key="7">
    <source>
        <dbReference type="SAM" id="MobiDB-lite"/>
    </source>
</evidence>
<dbReference type="GO" id="GO:0009443">
    <property type="term" value="P:pyridoxal 5'-phosphate salvage"/>
    <property type="evidence" value="ECO:0007669"/>
    <property type="project" value="InterPro"/>
</dbReference>
<dbReference type="Proteomes" id="UP000006906">
    <property type="component" value="Chromosome 3"/>
</dbReference>
<dbReference type="OrthoDB" id="3689at2759"/>
<dbReference type="ExpressionAtlas" id="A0A2K3DXA2">
    <property type="expression patterns" value="baseline and differential"/>
</dbReference>
<dbReference type="GeneID" id="5728891"/>
<dbReference type="InterPro" id="IPR004625">
    <property type="entry name" value="PyrdxlKinase"/>
</dbReference>
<evidence type="ECO:0000256" key="1">
    <source>
        <dbReference type="ARBA" id="ARBA00008805"/>
    </source>
</evidence>
<keyword evidence="3" id="KW-0808">Transferase</keyword>
<keyword evidence="10" id="KW-1185">Reference proteome</keyword>
<feature type="region of interest" description="Disordered" evidence="7">
    <location>
        <begin position="52"/>
        <end position="98"/>
    </location>
</feature>
<dbReference type="InterPro" id="IPR029056">
    <property type="entry name" value="Ribokinase-like"/>
</dbReference>
<dbReference type="RefSeq" id="XP_042926051.1">
    <property type="nucleotide sequence ID" value="XM_043060923.1"/>
</dbReference>
<feature type="compositionally biased region" description="Low complexity" evidence="7">
    <location>
        <begin position="17"/>
        <end position="28"/>
    </location>
</feature>
<evidence type="ECO:0000256" key="3">
    <source>
        <dbReference type="ARBA" id="ARBA00022679"/>
    </source>
</evidence>
<protein>
    <recommendedName>
        <fullName evidence="2">pyridoxal kinase</fullName>
        <ecNumber evidence="2">2.7.1.35</ecNumber>
    </recommendedName>
</protein>
<feature type="compositionally biased region" description="Low complexity" evidence="7">
    <location>
        <begin position="52"/>
        <end position="62"/>
    </location>
</feature>
<dbReference type="CDD" id="cd01173">
    <property type="entry name" value="pyridoxal_pyridoxamine_kinase"/>
    <property type="match status" value="1"/>
</dbReference>
<proteinExistence type="inferred from homology"/>
<feature type="compositionally biased region" description="Low complexity" evidence="7">
    <location>
        <begin position="69"/>
        <end position="87"/>
    </location>
</feature>
<dbReference type="Pfam" id="PF08543">
    <property type="entry name" value="Phos_pyr_kin"/>
    <property type="match status" value="1"/>
</dbReference>
<dbReference type="SUPFAM" id="SSF53613">
    <property type="entry name" value="Ribokinase-like"/>
    <property type="match status" value="1"/>
</dbReference>
<evidence type="ECO:0000256" key="5">
    <source>
        <dbReference type="ARBA" id="ARBA00022777"/>
    </source>
</evidence>
<dbReference type="EMBL" id="CM008964">
    <property type="protein sequence ID" value="PNW85148.1"/>
    <property type="molecule type" value="Genomic_DNA"/>
</dbReference>
<feature type="domain" description="Pyridoxamine kinase/Phosphomethylpyrimidine kinase" evidence="8">
    <location>
        <begin position="188"/>
        <end position="373"/>
    </location>
</feature>
<accession>A0A2K3DXA2</accession>
<comment type="similarity">
    <text evidence="1">Belongs to the pyridoxine kinase family.</text>
</comment>
<organism evidence="9 10">
    <name type="scientific">Chlamydomonas reinhardtii</name>
    <name type="common">Chlamydomonas smithii</name>
    <dbReference type="NCBI Taxonomy" id="3055"/>
    <lineage>
        <taxon>Eukaryota</taxon>
        <taxon>Viridiplantae</taxon>
        <taxon>Chlorophyta</taxon>
        <taxon>core chlorophytes</taxon>
        <taxon>Chlorophyceae</taxon>
        <taxon>CS clade</taxon>
        <taxon>Chlamydomonadales</taxon>
        <taxon>Chlamydomonadaceae</taxon>
        <taxon>Chlamydomonas</taxon>
    </lineage>
</organism>
<keyword evidence="4" id="KW-0547">Nucleotide-binding</keyword>
<dbReference type="InterPro" id="IPR013749">
    <property type="entry name" value="PM/HMP-P_kinase-1"/>
</dbReference>
<dbReference type="GO" id="GO:0008478">
    <property type="term" value="F:pyridoxal kinase activity"/>
    <property type="evidence" value="ECO:0007669"/>
    <property type="project" value="UniProtKB-EC"/>
</dbReference>
<dbReference type="Gramene" id="PNW85148">
    <property type="protein sequence ID" value="PNW85148"/>
    <property type="gene ID" value="CHLRE_03g173800v5"/>
</dbReference>
<dbReference type="GO" id="GO:0005524">
    <property type="term" value="F:ATP binding"/>
    <property type="evidence" value="ECO:0007669"/>
    <property type="project" value="UniProtKB-KW"/>
</dbReference>
<evidence type="ECO:0000313" key="9">
    <source>
        <dbReference type="EMBL" id="PNW85148.1"/>
    </source>
</evidence>
<dbReference type="PANTHER" id="PTHR10534">
    <property type="entry name" value="PYRIDOXAL KINASE"/>
    <property type="match status" value="1"/>
</dbReference>
<keyword evidence="6" id="KW-0067">ATP-binding</keyword>
<evidence type="ECO:0000256" key="6">
    <source>
        <dbReference type="ARBA" id="ARBA00022840"/>
    </source>
</evidence>
<reference evidence="9 10" key="1">
    <citation type="journal article" date="2007" name="Science">
        <title>The Chlamydomonas genome reveals the evolution of key animal and plant functions.</title>
        <authorList>
            <person name="Merchant S.S."/>
            <person name="Prochnik S.E."/>
            <person name="Vallon O."/>
            <person name="Harris E.H."/>
            <person name="Karpowicz S.J."/>
            <person name="Witman G.B."/>
            <person name="Terry A."/>
            <person name="Salamov A."/>
            <person name="Fritz-Laylin L.K."/>
            <person name="Marechal-Drouard L."/>
            <person name="Marshall W.F."/>
            <person name="Qu L.H."/>
            <person name="Nelson D.R."/>
            <person name="Sanderfoot A.A."/>
            <person name="Spalding M.H."/>
            <person name="Kapitonov V.V."/>
            <person name="Ren Q."/>
            <person name="Ferris P."/>
            <person name="Lindquist E."/>
            <person name="Shapiro H."/>
            <person name="Lucas S.M."/>
            <person name="Grimwood J."/>
            <person name="Schmutz J."/>
            <person name="Cardol P."/>
            <person name="Cerutti H."/>
            <person name="Chanfreau G."/>
            <person name="Chen C.L."/>
            <person name="Cognat V."/>
            <person name="Croft M.T."/>
            <person name="Dent R."/>
            <person name="Dutcher S."/>
            <person name="Fernandez E."/>
            <person name="Fukuzawa H."/>
            <person name="Gonzalez-Ballester D."/>
            <person name="Gonzalez-Halphen D."/>
            <person name="Hallmann A."/>
            <person name="Hanikenne M."/>
            <person name="Hippler M."/>
            <person name="Inwood W."/>
            <person name="Jabbari K."/>
            <person name="Kalanon M."/>
            <person name="Kuras R."/>
            <person name="Lefebvre P.A."/>
            <person name="Lemaire S.D."/>
            <person name="Lobanov A.V."/>
            <person name="Lohr M."/>
            <person name="Manuell A."/>
            <person name="Meier I."/>
            <person name="Mets L."/>
            <person name="Mittag M."/>
            <person name="Mittelmeier T."/>
            <person name="Moroney J.V."/>
            <person name="Moseley J."/>
            <person name="Napoli C."/>
            <person name="Nedelcu A.M."/>
            <person name="Niyogi K."/>
            <person name="Novoselov S.V."/>
            <person name="Paulsen I.T."/>
            <person name="Pazour G."/>
            <person name="Purton S."/>
            <person name="Ral J.P."/>
            <person name="Riano-Pachon D.M."/>
            <person name="Riekhof W."/>
            <person name="Rymarquis L."/>
            <person name="Schroda M."/>
            <person name="Stern D."/>
            <person name="Umen J."/>
            <person name="Willows R."/>
            <person name="Wilson N."/>
            <person name="Zimmer S.L."/>
            <person name="Allmer J."/>
            <person name="Balk J."/>
            <person name="Bisova K."/>
            <person name="Chen C.J."/>
            <person name="Elias M."/>
            <person name="Gendler K."/>
            <person name="Hauser C."/>
            <person name="Lamb M.R."/>
            <person name="Ledford H."/>
            <person name="Long J.C."/>
            <person name="Minagawa J."/>
            <person name="Page M.D."/>
            <person name="Pan J."/>
            <person name="Pootakham W."/>
            <person name="Roje S."/>
            <person name="Rose A."/>
            <person name="Stahlberg E."/>
            <person name="Terauchi A.M."/>
            <person name="Yang P."/>
            <person name="Ball S."/>
            <person name="Bowler C."/>
            <person name="Dieckmann C.L."/>
            <person name="Gladyshev V.N."/>
            <person name="Green P."/>
            <person name="Jorgensen R."/>
            <person name="Mayfield S."/>
            <person name="Mueller-Roeber B."/>
            <person name="Rajamani S."/>
            <person name="Sayre R.T."/>
            <person name="Brokstein P."/>
            <person name="Dubchak I."/>
            <person name="Goodstein D."/>
            <person name="Hornick L."/>
            <person name="Huang Y.W."/>
            <person name="Jhaveri J."/>
            <person name="Luo Y."/>
            <person name="Martinez D."/>
            <person name="Ngau W.C."/>
            <person name="Otillar B."/>
            <person name="Poliakov A."/>
            <person name="Porter A."/>
            <person name="Szajkowski L."/>
            <person name="Werner G."/>
            <person name="Zhou K."/>
            <person name="Grigoriev I.V."/>
            <person name="Rokhsar D.S."/>
            <person name="Grossman A.R."/>
        </authorList>
    </citation>
    <scope>NUCLEOTIDE SEQUENCE [LARGE SCALE GENOMIC DNA]</scope>
    <source>
        <strain evidence="10">CC-503</strain>
    </source>
</reference>
<dbReference type="Gene3D" id="3.40.1190.20">
    <property type="match status" value="1"/>
</dbReference>
<evidence type="ECO:0000313" key="10">
    <source>
        <dbReference type="Proteomes" id="UP000006906"/>
    </source>
</evidence>
<evidence type="ECO:0000256" key="2">
    <source>
        <dbReference type="ARBA" id="ARBA00012104"/>
    </source>
</evidence>
<dbReference type="NCBIfam" id="TIGR00687">
    <property type="entry name" value="pyridox_kin"/>
    <property type="match status" value="1"/>
</dbReference>
<dbReference type="AlphaFoldDB" id="A0A2K3DXA2"/>
<name>A0A2K3DXA2_CHLRE</name>
<sequence length="452" mass="46825">MLRWQRGLPEALHRRAAAASKASSSRTAAGDKATSGGTFTAAFRLPRLSTSTAAASTSASASPSPPTPAGAGQPTPRATTANNNTSSPHGLSSFGGLNPVQRAMASGEPLPRVLSVQSHVVHGYVGNKCAVFPLQVLGLEVDPIYSVQFSNHTGYPLFKGAVFDGEQLRALAAGLEANKLLNHTHLLTGYIGSLSLLEAIADLCAVMKSHSPHLTYVCDPVLGDEGRLYVARELADAYAAHIMPLASVLVPNQFEAETLTGGGAIGSVEAALEACDKLHARGPHTVVITSMSLPSDPDTITLVASTRQPQDAGGRLGGATAMCMRIDRIKAYFTGTGDLFAALLLAWMHHHPGDLALAVEKAVGGLQAVLAETVRHCGAAALVAERTAEVCALRELRLIQCQGQLQDPPIKYRCSPLERRQDGAAAAAAGVGPAAGAAGEVQGQGQEQLAPV</sequence>
<keyword evidence="5" id="KW-0418">Kinase</keyword>